<sequence>MGYIEGARKRPFLKAGVPAGGDFAGEADKGDLLSDTTNGKLYVNTGTLAAPVWTLVGSQL</sequence>
<comment type="caution">
    <text evidence="1">The sequence shown here is derived from an EMBL/GenBank/DDBJ whole genome shotgun (WGS) entry which is preliminary data.</text>
</comment>
<dbReference type="EMBL" id="JAWLNX010000004">
    <property type="protein sequence ID" value="MEB3367413.1"/>
    <property type="molecule type" value="Genomic_DNA"/>
</dbReference>
<evidence type="ECO:0000313" key="1">
    <source>
        <dbReference type="EMBL" id="MEB3367413.1"/>
    </source>
</evidence>
<evidence type="ECO:0000313" key="2">
    <source>
        <dbReference type="Proteomes" id="UP001327093"/>
    </source>
</evidence>
<protein>
    <submittedName>
        <fullName evidence="1">Uncharacterized protein</fullName>
    </submittedName>
</protein>
<dbReference type="RefSeq" id="WP_324264964.1">
    <property type="nucleotide sequence ID" value="NZ_JAWLNX010000004.1"/>
</dbReference>
<reference evidence="1 2" key="1">
    <citation type="submission" date="2023-10" db="EMBL/GenBank/DDBJ databases">
        <title>Saccharopolyspora sp. nov., isolated from mangrove soil.</title>
        <authorList>
            <person name="Lu Y."/>
            <person name="Liu W."/>
        </authorList>
    </citation>
    <scope>NUCLEOTIDE SEQUENCE [LARGE SCALE GENOMIC DNA]</scope>
    <source>
        <strain evidence="1 2">S2-29</strain>
    </source>
</reference>
<proteinExistence type="predicted"/>
<organism evidence="1 2">
    <name type="scientific">Saccharopolyspora mangrovi</name>
    <dbReference type="NCBI Taxonomy" id="3082379"/>
    <lineage>
        <taxon>Bacteria</taxon>
        <taxon>Bacillati</taxon>
        <taxon>Actinomycetota</taxon>
        <taxon>Actinomycetes</taxon>
        <taxon>Pseudonocardiales</taxon>
        <taxon>Pseudonocardiaceae</taxon>
        <taxon>Saccharopolyspora</taxon>
    </lineage>
</organism>
<gene>
    <name evidence="1" type="ORF">R4I43_08335</name>
</gene>
<accession>A0ABU6A7H9</accession>
<dbReference type="Proteomes" id="UP001327093">
    <property type="component" value="Unassembled WGS sequence"/>
</dbReference>
<name>A0ABU6A7H9_9PSEU</name>
<keyword evidence="2" id="KW-1185">Reference proteome</keyword>